<evidence type="ECO:0000256" key="4">
    <source>
        <dbReference type="SAM" id="Phobius"/>
    </source>
</evidence>
<dbReference type="AlphaFoldDB" id="A0A6A0H309"/>
<dbReference type="CDD" id="cd00041">
    <property type="entry name" value="CUB"/>
    <property type="match status" value="2"/>
</dbReference>
<evidence type="ECO:0000313" key="6">
    <source>
        <dbReference type="EMBL" id="KAA0197037.1"/>
    </source>
</evidence>
<protein>
    <recommendedName>
        <fullName evidence="5">CUB domain-containing protein</fullName>
    </recommendedName>
</protein>
<dbReference type="GO" id="GO:0005886">
    <property type="term" value="C:plasma membrane"/>
    <property type="evidence" value="ECO:0007669"/>
    <property type="project" value="TreeGrafter"/>
</dbReference>
<keyword evidence="4" id="KW-0472">Membrane</keyword>
<reference evidence="6" key="2">
    <citation type="journal article" date="2018" name="Environ. Sci. Technol.">
        <title>The Toxicogenome of Hyalella azteca: A Model for Sediment Ecotoxicology and Evolutionary Toxicology.</title>
        <authorList>
            <person name="Poynton H.C."/>
            <person name="Hasenbein S."/>
            <person name="Benoit J.B."/>
            <person name="Sepulveda M.S."/>
            <person name="Poelchau M.F."/>
            <person name="Hughes D.S.T."/>
            <person name="Murali S.C."/>
            <person name="Chen S."/>
            <person name="Glastad K.M."/>
            <person name="Goodisman M.A.D."/>
            <person name="Werren J.H."/>
            <person name="Vineis J.H."/>
            <person name="Bowen J.L."/>
            <person name="Friedrich M."/>
            <person name="Jones J."/>
            <person name="Robertson H.M."/>
            <person name="Feyereisen R."/>
            <person name="Mechler-Hickson A."/>
            <person name="Mathers N."/>
            <person name="Lee C.E."/>
            <person name="Colbourne J.K."/>
            <person name="Biales A."/>
            <person name="Johnston J.S."/>
            <person name="Wellborn G.A."/>
            <person name="Rosendale A.J."/>
            <person name="Cridge A.G."/>
            <person name="Munoz-Torres M.C."/>
            <person name="Bain P.A."/>
            <person name="Manny A.R."/>
            <person name="Major K.M."/>
            <person name="Lambert F.N."/>
            <person name="Vulpe C.D."/>
            <person name="Tuck P."/>
            <person name="Blalock B.J."/>
            <person name="Lin Y.Y."/>
            <person name="Smith M.E."/>
            <person name="Ochoa-Acuna H."/>
            <person name="Chen M.M."/>
            <person name="Childers C.P."/>
            <person name="Qu J."/>
            <person name="Dugan S."/>
            <person name="Lee S.L."/>
            <person name="Chao H."/>
            <person name="Dinh H."/>
            <person name="Han Y."/>
            <person name="Doddapaneni H."/>
            <person name="Worley K.C."/>
            <person name="Muzny D.M."/>
            <person name="Gibbs R.A."/>
            <person name="Richards S."/>
        </authorList>
    </citation>
    <scope>NUCLEOTIDE SEQUENCE</scope>
    <source>
        <strain evidence="6">HAZT.00-mixed</strain>
        <tissue evidence="6">Whole organism</tissue>
    </source>
</reference>
<comment type="caution">
    <text evidence="6">The sequence shown here is derived from an EMBL/GenBank/DDBJ whole genome shotgun (WGS) entry which is preliminary data.</text>
</comment>
<evidence type="ECO:0000256" key="1">
    <source>
        <dbReference type="ARBA" id="ARBA00023157"/>
    </source>
</evidence>
<feature type="domain" description="CUB" evidence="5">
    <location>
        <begin position="136"/>
        <end position="258"/>
    </location>
</feature>
<organism evidence="6">
    <name type="scientific">Hyalella azteca</name>
    <name type="common">Amphipod</name>
    <dbReference type="NCBI Taxonomy" id="294128"/>
    <lineage>
        <taxon>Eukaryota</taxon>
        <taxon>Metazoa</taxon>
        <taxon>Ecdysozoa</taxon>
        <taxon>Arthropoda</taxon>
        <taxon>Crustacea</taxon>
        <taxon>Multicrustacea</taxon>
        <taxon>Malacostraca</taxon>
        <taxon>Eumalacostraca</taxon>
        <taxon>Peracarida</taxon>
        <taxon>Amphipoda</taxon>
        <taxon>Senticaudata</taxon>
        <taxon>Talitrida</taxon>
        <taxon>Talitroidea</taxon>
        <taxon>Hyalellidae</taxon>
        <taxon>Hyalella</taxon>
    </lineage>
</organism>
<dbReference type="OrthoDB" id="6022136at2759"/>
<reference evidence="6" key="3">
    <citation type="submission" date="2019-06" db="EMBL/GenBank/DDBJ databases">
        <authorList>
            <person name="Poynton C."/>
            <person name="Hasenbein S."/>
            <person name="Benoit J.B."/>
            <person name="Sepulveda M.S."/>
            <person name="Poelchau M.F."/>
            <person name="Murali S.C."/>
            <person name="Chen S."/>
            <person name="Glastad K.M."/>
            <person name="Werren J.H."/>
            <person name="Vineis J.H."/>
            <person name="Bowen J.L."/>
            <person name="Friedrich M."/>
            <person name="Jones J."/>
            <person name="Robertson H.M."/>
            <person name="Feyereisen R."/>
            <person name="Mechler-Hickson A."/>
            <person name="Mathers N."/>
            <person name="Lee C.E."/>
            <person name="Colbourne J.K."/>
            <person name="Biales A."/>
            <person name="Johnston J.S."/>
            <person name="Wellborn G.A."/>
            <person name="Rosendale A.J."/>
            <person name="Cridge A.G."/>
            <person name="Munoz-Torres M.C."/>
            <person name="Bain P.A."/>
            <person name="Manny A.R."/>
            <person name="Major K.M."/>
            <person name="Lambert F.N."/>
            <person name="Vulpe C.D."/>
            <person name="Tuck P."/>
            <person name="Blalock B.J."/>
            <person name="Lin Y.-Y."/>
            <person name="Smith M.E."/>
            <person name="Ochoa-Acuna H."/>
            <person name="Chen M.-J.M."/>
            <person name="Childers C.P."/>
            <person name="Qu J."/>
            <person name="Dugan S."/>
            <person name="Lee S.L."/>
            <person name="Chao H."/>
            <person name="Dinh H."/>
            <person name="Han Y."/>
            <person name="Doddapaneni H."/>
            <person name="Worley K.C."/>
            <person name="Muzny D.M."/>
            <person name="Gibbs R.A."/>
            <person name="Richards S."/>
        </authorList>
    </citation>
    <scope>NUCLEOTIDE SEQUENCE</scope>
    <source>
        <strain evidence="6">HAZT.00-mixed</strain>
        <tissue evidence="6">Whole organism</tissue>
    </source>
</reference>
<keyword evidence="4" id="KW-0812">Transmembrane</keyword>
<keyword evidence="1" id="KW-1015">Disulfide bond</keyword>
<dbReference type="CDD" id="cd00112">
    <property type="entry name" value="LDLa"/>
    <property type="match status" value="1"/>
</dbReference>
<sequence>MSSSQKSGTFNSPRHPSNYPSNTTCEFTFKPAHDEVVEIVFVTFKIRNDNPGTGVGVHRCQEDWMELFNIYRPRYSEKEREVLKGRYCGETAPGPTQSEREAVGLRVVLHTDHSGVYSGFDAIYIFKKKEETFGVCGGNITESESGELLSPNFPENYGAPDKTDSSYCDWYIQVRPGYKVLLWFQSFAVEGNPEERGCPAAAVRVWKHEDDIPVDMCGDALPSDQIQILSQGSVLRMTFLAAARAVGAKGFKAIWTEVLDSPQCNQFLCKSTNFCIPRSLHCDGVANCGLSDFSDEERCDKARGVSLVMLTSIVLGVSSSVTLVVCLWCQKRKLSKKKENSMAHVHAYEKGARFAAMDIRPATAIGGHASPRGSVGSALMGGVGQHSRSGHVTPTSGGRRVEYNDFGEVVNSRPHTPGLTQTTHTQTPMLNQIQEDHYMHHMQQQEDRLLHLLHHDMGHGLQDEDMIHHHHLQPRDIDADDADQMQQDDYNEEDIQEEPLGFTSSASKDPLMW</sequence>
<dbReference type="InterPro" id="IPR000859">
    <property type="entry name" value="CUB_dom"/>
</dbReference>
<dbReference type="PROSITE" id="PS01180">
    <property type="entry name" value="CUB"/>
    <property type="match status" value="2"/>
</dbReference>
<dbReference type="Gene3D" id="4.10.400.10">
    <property type="entry name" value="Low-density Lipoprotein Receptor"/>
    <property type="match status" value="1"/>
</dbReference>
<dbReference type="InterPro" id="IPR053207">
    <property type="entry name" value="Non-NMDA_GluR_Accessory"/>
</dbReference>
<dbReference type="PANTHER" id="PTHR47537">
    <property type="entry name" value="CUBILIN"/>
    <property type="match status" value="1"/>
</dbReference>
<dbReference type="Pfam" id="PF00431">
    <property type="entry name" value="CUB"/>
    <property type="match status" value="2"/>
</dbReference>
<dbReference type="Gene3D" id="2.60.120.290">
    <property type="entry name" value="Spermadhesin, CUB domain"/>
    <property type="match status" value="2"/>
</dbReference>
<dbReference type="PANTHER" id="PTHR47537:SF6">
    <property type="entry name" value="CUB DOMAIN-CONTAINING PROTEIN"/>
    <property type="match status" value="1"/>
</dbReference>
<dbReference type="SMART" id="SM00042">
    <property type="entry name" value="CUB"/>
    <property type="match status" value="2"/>
</dbReference>
<comment type="caution">
    <text evidence="2">Lacks conserved residue(s) required for the propagation of feature annotation.</text>
</comment>
<dbReference type="InterPro" id="IPR002172">
    <property type="entry name" value="LDrepeatLR_classA_rpt"/>
</dbReference>
<accession>A0A6A0H309</accession>
<reference evidence="6" key="1">
    <citation type="submission" date="2014-08" db="EMBL/GenBank/DDBJ databases">
        <authorList>
            <person name="Murali S."/>
            <person name="Richards S."/>
            <person name="Bandaranaike D."/>
            <person name="Bellair M."/>
            <person name="Blankenburg K."/>
            <person name="Chao H."/>
            <person name="Dinh H."/>
            <person name="Doddapaneni H."/>
            <person name="Dugan-Rocha S."/>
            <person name="Elkadiri S."/>
            <person name="Gnanaolivu R."/>
            <person name="Hughes D."/>
            <person name="Lee S."/>
            <person name="Li M."/>
            <person name="Ming W."/>
            <person name="Munidasa M."/>
            <person name="Muniz J."/>
            <person name="Nguyen L."/>
            <person name="Osuji N."/>
            <person name="Pu L.-L."/>
            <person name="Puazo M."/>
            <person name="Skinner E."/>
            <person name="Qu C."/>
            <person name="Quiroz J."/>
            <person name="Raj R."/>
            <person name="Weissenberger G."/>
            <person name="Xin Y."/>
            <person name="Zou X."/>
            <person name="Han Y."/>
            <person name="Worley K."/>
            <person name="Muzny D."/>
            <person name="Gibbs R."/>
        </authorList>
    </citation>
    <scope>NUCLEOTIDE SEQUENCE</scope>
    <source>
        <strain evidence="6">HAZT.00-mixed</strain>
        <tissue evidence="6">Whole organism</tissue>
    </source>
</reference>
<dbReference type="EMBL" id="JQDR03008532">
    <property type="protein sequence ID" value="KAA0197037.1"/>
    <property type="molecule type" value="Genomic_DNA"/>
</dbReference>
<feature type="transmembrane region" description="Helical" evidence="4">
    <location>
        <begin position="307"/>
        <end position="329"/>
    </location>
</feature>
<evidence type="ECO:0000259" key="5">
    <source>
        <dbReference type="PROSITE" id="PS01180"/>
    </source>
</evidence>
<dbReference type="Pfam" id="PF00057">
    <property type="entry name" value="Ldl_recept_a"/>
    <property type="match status" value="1"/>
</dbReference>
<dbReference type="SUPFAM" id="SSF57424">
    <property type="entry name" value="LDL receptor-like module"/>
    <property type="match status" value="1"/>
</dbReference>
<dbReference type="SMART" id="SM00192">
    <property type="entry name" value="LDLa"/>
    <property type="match status" value="1"/>
</dbReference>
<evidence type="ECO:0000256" key="3">
    <source>
        <dbReference type="SAM" id="MobiDB-lite"/>
    </source>
</evidence>
<dbReference type="SUPFAM" id="SSF49854">
    <property type="entry name" value="Spermadhesin, CUB domain"/>
    <property type="match status" value="2"/>
</dbReference>
<dbReference type="Proteomes" id="UP000711488">
    <property type="component" value="Unassembled WGS sequence"/>
</dbReference>
<feature type="domain" description="CUB" evidence="5">
    <location>
        <begin position="1"/>
        <end position="127"/>
    </location>
</feature>
<dbReference type="InterPro" id="IPR036055">
    <property type="entry name" value="LDL_receptor-like_sf"/>
</dbReference>
<dbReference type="InterPro" id="IPR035914">
    <property type="entry name" value="Sperma_CUB_dom_sf"/>
</dbReference>
<proteinExistence type="predicted"/>
<gene>
    <name evidence="6" type="ORF">HAZT_HAZT005249</name>
</gene>
<dbReference type="PROSITE" id="PS50068">
    <property type="entry name" value="LDLRA_2"/>
    <property type="match status" value="1"/>
</dbReference>
<evidence type="ECO:0000256" key="2">
    <source>
        <dbReference type="PROSITE-ProRule" id="PRU00124"/>
    </source>
</evidence>
<name>A0A6A0H309_HYAAZ</name>
<feature type="region of interest" description="Disordered" evidence="3">
    <location>
        <begin position="483"/>
        <end position="513"/>
    </location>
</feature>
<keyword evidence="4" id="KW-1133">Transmembrane helix</keyword>